<gene>
    <name evidence="1" type="ORF">METZ01_LOCUS346521</name>
</gene>
<evidence type="ECO:0000313" key="1">
    <source>
        <dbReference type="EMBL" id="SVC93667.1"/>
    </source>
</evidence>
<sequence>MSKESKQIKVDKSTYDDLEKYKGSSNSATYNDAILNLLGKNVKPSPRRSKPTANVPRFVIEVLIIESIMNSSIKTCTRKDLLIDVVDRLVELKWDKEKPVYFETMSWRAPLKTGIDNCIWRLFK</sequence>
<dbReference type="AlphaFoldDB" id="A0A382R950"/>
<protein>
    <submittedName>
        <fullName evidence="1">Uncharacterized protein</fullName>
    </submittedName>
</protein>
<reference evidence="1" key="1">
    <citation type="submission" date="2018-05" db="EMBL/GenBank/DDBJ databases">
        <authorList>
            <person name="Lanie J.A."/>
            <person name="Ng W.-L."/>
            <person name="Kazmierczak K.M."/>
            <person name="Andrzejewski T.M."/>
            <person name="Davidsen T.M."/>
            <person name="Wayne K.J."/>
            <person name="Tettelin H."/>
            <person name="Glass J.I."/>
            <person name="Rusch D."/>
            <person name="Podicherti R."/>
            <person name="Tsui H.-C.T."/>
            <person name="Winkler M.E."/>
        </authorList>
    </citation>
    <scope>NUCLEOTIDE SEQUENCE</scope>
</reference>
<accession>A0A382R950</accession>
<proteinExistence type="predicted"/>
<organism evidence="1">
    <name type="scientific">marine metagenome</name>
    <dbReference type="NCBI Taxonomy" id="408172"/>
    <lineage>
        <taxon>unclassified sequences</taxon>
        <taxon>metagenomes</taxon>
        <taxon>ecological metagenomes</taxon>
    </lineage>
</organism>
<dbReference type="EMBL" id="UINC01119669">
    <property type="protein sequence ID" value="SVC93667.1"/>
    <property type="molecule type" value="Genomic_DNA"/>
</dbReference>
<feature type="non-terminal residue" evidence="1">
    <location>
        <position position="124"/>
    </location>
</feature>
<name>A0A382R950_9ZZZZ</name>